<feature type="region of interest" description="Disordered" evidence="1">
    <location>
        <begin position="14"/>
        <end position="131"/>
    </location>
</feature>
<gene>
    <name evidence="2" type="ORF">TRICI_001975</name>
</gene>
<keyword evidence="3" id="KW-1185">Reference proteome</keyword>
<accession>A0A642V726</accession>
<sequence length="131" mass="14623">MRELVSILTCGLVDQHSHSSTDKRTAAGHELSSHQDEQEGGRHGRHHLHLFHRRHRSSESSSNKSRNQGPSVVPGSDYRINDQDLYRVDTDTTAPSQHTNLDLRQEETDPDAVNHPLTVDTTLSPGFGVAR</sequence>
<feature type="compositionally biased region" description="Basic and acidic residues" evidence="1">
    <location>
        <begin position="79"/>
        <end position="90"/>
    </location>
</feature>
<dbReference type="AlphaFoldDB" id="A0A642V726"/>
<evidence type="ECO:0000256" key="1">
    <source>
        <dbReference type="SAM" id="MobiDB-lite"/>
    </source>
</evidence>
<feature type="compositionally biased region" description="Polar residues" evidence="1">
    <location>
        <begin position="91"/>
        <end position="100"/>
    </location>
</feature>
<evidence type="ECO:0000313" key="3">
    <source>
        <dbReference type="Proteomes" id="UP000761534"/>
    </source>
</evidence>
<reference evidence="2" key="1">
    <citation type="journal article" date="2019" name="G3 (Bethesda)">
        <title>Genome Assemblies of Two Rare Opportunistic Yeast Pathogens: Diutina rugosa (syn. Candida rugosa) and Trichomonascus ciferrii (syn. Candida ciferrii).</title>
        <authorList>
            <person name="Mixao V."/>
            <person name="Saus E."/>
            <person name="Hansen A.P."/>
            <person name="Lass-Florl C."/>
            <person name="Gabaldon T."/>
        </authorList>
    </citation>
    <scope>NUCLEOTIDE SEQUENCE</scope>
    <source>
        <strain evidence="2">CBS 4856</strain>
    </source>
</reference>
<dbReference type="EMBL" id="SWFS01000132">
    <property type="protein sequence ID" value="KAA8915882.1"/>
    <property type="molecule type" value="Genomic_DNA"/>
</dbReference>
<feature type="compositionally biased region" description="Basic and acidic residues" evidence="1">
    <location>
        <begin position="15"/>
        <end position="42"/>
    </location>
</feature>
<feature type="compositionally biased region" description="Basic residues" evidence="1">
    <location>
        <begin position="43"/>
        <end position="56"/>
    </location>
</feature>
<name>A0A642V726_9ASCO</name>
<proteinExistence type="predicted"/>
<evidence type="ECO:0000313" key="2">
    <source>
        <dbReference type="EMBL" id="KAA8915882.1"/>
    </source>
</evidence>
<protein>
    <submittedName>
        <fullName evidence="2">Uncharacterized protein</fullName>
    </submittedName>
</protein>
<dbReference type="Proteomes" id="UP000761534">
    <property type="component" value="Unassembled WGS sequence"/>
</dbReference>
<organism evidence="2 3">
    <name type="scientific">Trichomonascus ciferrii</name>
    <dbReference type="NCBI Taxonomy" id="44093"/>
    <lineage>
        <taxon>Eukaryota</taxon>
        <taxon>Fungi</taxon>
        <taxon>Dikarya</taxon>
        <taxon>Ascomycota</taxon>
        <taxon>Saccharomycotina</taxon>
        <taxon>Dipodascomycetes</taxon>
        <taxon>Dipodascales</taxon>
        <taxon>Trichomonascaceae</taxon>
        <taxon>Trichomonascus</taxon>
        <taxon>Trichomonascus ciferrii complex</taxon>
    </lineage>
</organism>
<dbReference type="VEuPathDB" id="FungiDB:TRICI_001975"/>
<comment type="caution">
    <text evidence="2">The sequence shown here is derived from an EMBL/GenBank/DDBJ whole genome shotgun (WGS) entry which is preliminary data.</text>
</comment>